<dbReference type="Gene3D" id="3.40.50.720">
    <property type="entry name" value="NAD(P)-binding Rossmann-like Domain"/>
    <property type="match status" value="1"/>
</dbReference>
<evidence type="ECO:0000256" key="4">
    <source>
        <dbReference type="ARBA" id="ARBA00022605"/>
    </source>
</evidence>
<dbReference type="SUPFAM" id="SSF48179">
    <property type="entry name" value="6-phosphogluconate dehydrogenase C-terminal domain-like"/>
    <property type="match status" value="1"/>
</dbReference>
<comment type="catalytic activity">
    <reaction evidence="9">
        <text>L-proline + NAD(+) = (S)-1-pyrroline-5-carboxylate + NADH + 2 H(+)</text>
        <dbReference type="Rhea" id="RHEA:14105"/>
        <dbReference type="ChEBI" id="CHEBI:15378"/>
        <dbReference type="ChEBI" id="CHEBI:17388"/>
        <dbReference type="ChEBI" id="CHEBI:57540"/>
        <dbReference type="ChEBI" id="CHEBI:57945"/>
        <dbReference type="ChEBI" id="CHEBI:60039"/>
        <dbReference type="EC" id="1.5.1.2"/>
    </reaction>
</comment>
<keyword evidence="6 9" id="KW-0521">NADP</keyword>
<dbReference type="Pfam" id="PF03807">
    <property type="entry name" value="F420_oxidored"/>
    <property type="match status" value="1"/>
</dbReference>
<comment type="subcellular location">
    <subcellularLocation>
        <location evidence="1 9">Cytoplasm</location>
    </subcellularLocation>
</comment>
<keyword evidence="3 9" id="KW-0963">Cytoplasm</keyword>
<dbReference type="GO" id="GO:0055129">
    <property type="term" value="P:L-proline biosynthetic process"/>
    <property type="evidence" value="ECO:0007669"/>
    <property type="project" value="UniProtKB-UniRule"/>
</dbReference>
<evidence type="ECO:0000256" key="10">
    <source>
        <dbReference type="NCBIfam" id="TIGR00112"/>
    </source>
</evidence>
<feature type="binding site" evidence="11">
    <location>
        <position position="57"/>
    </location>
    <ligand>
        <name>NADPH</name>
        <dbReference type="ChEBI" id="CHEBI:57783"/>
    </ligand>
</feature>
<name>A0A1M4W615_9FIRM</name>
<keyword evidence="7 9" id="KW-0560">Oxidoreductase</keyword>
<sequence>MDKTIGFIGCGNMAKAMLNGLIESKLISPQKIIVSAKTKETLEEVKKNYKVNVTLDNKKVARADYLILAVKPHMYDLILREIKEEISQECIVIIIAAGISIGYIKEHLGNAALVVKAMPNTPAMVREGVTALSFDEKIDEKTKVEIISIFNSFSRTEILEEELMDGFTALCGSSPAYVYMMIEAMGDGGVLQGIPRKQAYRMAAQAVLGAAKMVLDTDIHPGELKDNVCSPKGTTIEAVAKLEELGFRRSIIEAMRICGEKSKEMNK</sequence>
<dbReference type="HAMAP" id="MF_01925">
    <property type="entry name" value="P5C_reductase"/>
    <property type="match status" value="1"/>
</dbReference>
<evidence type="ECO:0000313" key="15">
    <source>
        <dbReference type="EMBL" id="SHE76590.1"/>
    </source>
</evidence>
<reference evidence="16" key="1">
    <citation type="submission" date="2016-11" db="EMBL/GenBank/DDBJ databases">
        <authorList>
            <person name="Varghese N."/>
            <person name="Submissions S."/>
        </authorList>
    </citation>
    <scope>NUCLEOTIDE SEQUENCE [LARGE SCALE GENOMIC DNA]</scope>
    <source>
        <strain evidence="16">DSM 18095</strain>
    </source>
</reference>
<dbReference type="PROSITE" id="PS00521">
    <property type="entry name" value="P5CR"/>
    <property type="match status" value="1"/>
</dbReference>
<dbReference type="GeneID" id="90994286"/>
<feature type="domain" description="Pyrroline-5-carboxylate reductase dimerisation" evidence="14">
    <location>
        <begin position="161"/>
        <end position="265"/>
    </location>
</feature>
<dbReference type="PANTHER" id="PTHR11645">
    <property type="entry name" value="PYRROLINE-5-CARBOXYLATE REDUCTASE"/>
    <property type="match status" value="1"/>
</dbReference>
<proteinExistence type="inferred from homology"/>
<evidence type="ECO:0000256" key="12">
    <source>
        <dbReference type="RuleBase" id="RU003903"/>
    </source>
</evidence>
<dbReference type="EMBL" id="FQTY01000006">
    <property type="protein sequence ID" value="SHE76590.1"/>
    <property type="molecule type" value="Genomic_DNA"/>
</dbReference>
<dbReference type="FunFam" id="1.10.3730.10:FF:000001">
    <property type="entry name" value="Pyrroline-5-carboxylate reductase"/>
    <property type="match status" value="1"/>
</dbReference>
<dbReference type="Gene3D" id="1.10.3730.10">
    <property type="entry name" value="ProC C-terminal domain-like"/>
    <property type="match status" value="1"/>
</dbReference>
<dbReference type="Pfam" id="PF14748">
    <property type="entry name" value="P5CR_dimer"/>
    <property type="match status" value="1"/>
</dbReference>
<evidence type="ECO:0000256" key="11">
    <source>
        <dbReference type="PIRSR" id="PIRSR000193-1"/>
    </source>
</evidence>
<organism evidence="15 16">
    <name type="scientific">Tissierella praeacuta DSM 18095</name>
    <dbReference type="NCBI Taxonomy" id="1123404"/>
    <lineage>
        <taxon>Bacteria</taxon>
        <taxon>Bacillati</taxon>
        <taxon>Bacillota</taxon>
        <taxon>Tissierellia</taxon>
        <taxon>Tissierellales</taxon>
        <taxon>Tissierellaceae</taxon>
        <taxon>Tissierella</taxon>
    </lineage>
</organism>
<comment type="function">
    <text evidence="8 9">Catalyzes the reduction of 1-pyrroline-5-carboxylate (PCA) to L-proline.</text>
</comment>
<accession>A0A1M4W615</accession>
<evidence type="ECO:0000256" key="7">
    <source>
        <dbReference type="ARBA" id="ARBA00023002"/>
    </source>
</evidence>
<dbReference type="UniPathway" id="UPA00098">
    <property type="reaction ID" value="UER00361"/>
</dbReference>
<protein>
    <recommendedName>
        <fullName evidence="9 10">Pyrroline-5-carboxylate reductase</fullName>
        <shortName evidence="9">P5C reductase</shortName>
        <shortName evidence="9">P5CR</shortName>
        <ecNumber evidence="9 10">1.5.1.2</ecNumber>
    </recommendedName>
    <alternativeName>
        <fullName evidence="9">PCA reductase</fullName>
    </alternativeName>
</protein>
<feature type="binding site" evidence="11">
    <location>
        <begin position="8"/>
        <end position="13"/>
    </location>
    <ligand>
        <name>NADP(+)</name>
        <dbReference type="ChEBI" id="CHEBI:58349"/>
    </ligand>
</feature>
<dbReference type="PANTHER" id="PTHR11645:SF0">
    <property type="entry name" value="PYRROLINE-5-CARBOXYLATE REDUCTASE 3"/>
    <property type="match status" value="1"/>
</dbReference>
<comment type="catalytic activity">
    <reaction evidence="9 12">
        <text>L-proline + NADP(+) = (S)-1-pyrroline-5-carboxylate + NADPH + 2 H(+)</text>
        <dbReference type="Rhea" id="RHEA:14109"/>
        <dbReference type="ChEBI" id="CHEBI:15378"/>
        <dbReference type="ChEBI" id="CHEBI:17388"/>
        <dbReference type="ChEBI" id="CHEBI:57783"/>
        <dbReference type="ChEBI" id="CHEBI:58349"/>
        <dbReference type="ChEBI" id="CHEBI:60039"/>
        <dbReference type="EC" id="1.5.1.2"/>
    </reaction>
</comment>
<gene>
    <name evidence="9" type="primary">proC</name>
    <name evidence="15" type="ORF">SAMN02745784_01741</name>
</gene>
<comment type="pathway">
    <text evidence="9 12">Amino-acid biosynthesis; L-proline biosynthesis; L-proline from L-glutamate 5-semialdehyde: step 1/1.</text>
</comment>
<keyword evidence="16" id="KW-1185">Reference proteome</keyword>
<dbReference type="GO" id="GO:0004735">
    <property type="term" value="F:pyrroline-5-carboxylate reductase activity"/>
    <property type="evidence" value="ECO:0007669"/>
    <property type="project" value="UniProtKB-UniRule"/>
</dbReference>
<evidence type="ECO:0000256" key="1">
    <source>
        <dbReference type="ARBA" id="ARBA00004496"/>
    </source>
</evidence>
<keyword evidence="5 9" id="KW-0641">Proline biosynthesis</keyword>
<evidence type="ECO:0000259" key="14">
    <source>
        <dbReference type="Pfam" id="PF14748"/>
    </source>
</evidence>
<evidence type="ECO:0000256" key="5">
    <source>
        <dbReference type="ARBA" id="ARBA00022650"/>
    </source>
</evidence>
<dbReference type="PIRSF" id="PIRSF000193">
    <property type="entry name" value="Pyrrol-5-carb_rd"/>
    <property type="match status" value="1"/>
</dbReference>
<dbReference type="RefSeq" id="WP_072975481.1">
    <property type="nucleotide sequence ID" value="NZ_FQTY01000006.1"/>
</dbReference>
<feature type="domain" description="Pyrroline-5-carboxylate reductase catalytic N-terminal" evidence="13">
    <location>
        <begin position="4"/>
        <end position="98"/>
    </location>
</feature>
<dbReference type="InterPro" id="IPR000304">
    <property type="entry name" value="Pyrroline-COOH_reductase"/>
</dbReference>
<evidence type="ECO:0000256" key="2">
    <source>
        <dbReference type="ARBA" id="ARBA00005525"/>
    </source>
</evidence>
<dbReference type="EC" id="1.5.1.2" evidence="9 10"/>
<dbReference type="FunFam" id="3.40.50.720:FF:000190">
    <property type="entry name" value="Pyrroline-5-carboxylate reductase"/>
    <property type="match status" value="1"/>
</dbReference>
<dbReference type="InterPro" id="IPR053790">
    <property type="entry name" value="P5CR-like_CS"/>
</dbReference>
<dbReference type="NCBIfam" id="TIGR00112">
    <property type="entry name" value="proC"/>
    <property type="match status" value="1"/>
</dbReference>
<evidence type="ECO:0000256" key="8">
    <source>
        <dbReference type="ARBA" id="ARBA00058118"/>
    </source>
</evidence>
<dbReference type="InterPro" id="IPR028939">
    <property type="entry name" value="P5C_Rdtase_cat_N"/>
</dbReference>
<dbReference type="STRING" id="1123404.SAMN02745784_01741"/>
<feature type="binding site" evidence="11">
    <location>
        <begin position="69"/>
        <end position="72"/>
    </location>
    <ligand>
        <name>NADP(+)</name>
        <dbReference type="ChEBI" id="CHEBI:58349"/>
    </ligand>
</feature>
<evidence type="ECO:0000256" key="3">
    <source>
        <dbReference type="ARBA" id="ARBA00022490"/>
    </source>
</evidence>
<dbReference type="AlphaFoldDB" id="A0A1M4W615"/>
<dbReference type="SUPFAM" id="SSF51735">
    <property type="entry name" value="NAD(P)-binding Rossmann-fold domains"/>
    <property type="match status" value="1"/>
</dbReference>
<comment type="similarity">
    <text evidence="2 9 12">Belongs to the pyrroline-5-carboxylate reductase family.</text>
</comment>
<dbReference type="InterPro" id="IPR029036">
    <property type="entry name" value="P5CR_dimer"/>
</dbReference>
<dbReference type="Proteomes" id="UP000184114">
    <property type="component" value="Unassembled WGS sequence"/>
</dbReference>
<evidence type="ECO:0000313" key="16">
    <source>
        <dbReference type="Proteomes" id="UP000184114"/>
    </source>
</evidence>
<evidence type="ECO:0000256" key="9">
    <source>
        <dbReference type="HAMAP-Rule" id="MF_01925"/>
    </source>
</evidence>
<keyword evidence="4 9" id="KW-0028">Amino-acid biosynthesis</keyword>
<evidence type="ECO:0000256" key="6">
    <source>
        <dbReference type="ARBA" id="ARBA00022857"/>
    </source>
</evidence>
<dbReference type="InterPro" id="IPR008927">
    <property type="entry name" value="6-PGluconate_DH-like_C_sf"/>
</dbReference>
<dbReference type="InterPro" id="IPR036291">
    <property type="entry name" value="NAD(P)-bd_dom_sf"/>
</dbReference>
<dbReference type="GO" id="GO:0005737">
    <property type="term" value="C:cytoplasm"/>
    <property type="evidence" value="ECO:0007669"/>
    <property type="project" value="UniProtKB-SubCell"/>
</dbReference>
<evidence type="ECO:0000259" key="13">
    <source>
        <dbReference type="Pfam" id="PF03807"/>
    </source>
</evidence>